<comment type="subcellular location">
    <subcellularLocation>
        <location evidence="2">Chromosome</location>
    </subcellularLocation>
    <subcellularLocation>
        <location evidence="3">Cytoplasm</location>
    </subcellularLocation>
    <subcellularLocation>
        <location evidence="1">Nucleus</location>
    </subcellularLocation>
</comment>
<feature type="compositionally biased region" description="Low complexity" evidence="19">
    <location>
        <begin position="289"/>
        <end position="307"/>
    </location>
</feature>
<keyword evidence="10" id="KW-0007">Acetylation</keyword>
<evidence type="ECO:0000256" key="19">
    <source>
        <dbReference type="SAM" id="MobiDB-lite"/>
    </source>
</evidence>
<reference evidence="21" key="2">
    <citation type="submission" date="2025-09" db="UniProtKB">
        <authorList>
            <consortium name="Ensembl"/>
        </authorList>
    </citation>
    <scope>IDENTIFICATION</scope>
</reference>
<feature type="region of interest" description="Disordered" evidence="19">
    <location>
        <begin position="1"/>
        <end position="110"/>
    </location>
</feature>
<dbReference type="Pfam" id="PF07814">
    <property type="entry name" value="WAPL"/>
    <property type="match status" value="1"/>
</dbReference>
<accession>A0A8C7M2K4</accession>
<dbReference type="GO" id="GO:0005694">
    <property type="term" value="C:chromosome"/>
    <property type="evidence" value="ECO:0007669"/>
    <property type="project" value="UniProtKB-SubCell"/>
</dbReference>
<evidence type="ECO:0000256" key="11">
    <source>
        <dbReference type="ARBA" id="ARBA00023054"/>
    </source>
</evidence>
<keyword evidence="9" id="KW-0498">Mitosis</keyword>
<organism evidence="21 22">
    <name type="scientific">Oncorhynchus kisutch</name>
    <name type="common">Coho salmon</name>
    <name type="synonym">Salmo kisutch</name>
    <dbReference type="NCBI Taxonomy" id="8019"/>
    <lineage>
        <taxon>Eukaryota</taxon>
        <taxon>Metazoa</taxon>
        <taxon>Chordata</taxon>
        <taxon>Craniata</taxon>
        <taxon>Vertebrata</taxon>
        <taxon>Euteleostomi</taxon>
        <taxon>Actinopterygii</taxon>
        <taxon>Neopterygii</taxon>
        <taxon>Teleostei</taxon>
        <taxon>Protacanthopterygii</taxon>
        <taxon>Salmoniformes</taxon>
        <taxon>Salmonidae</taxon>
        <taxon>Salmoninae</taxon>
        <taxon>Oncorhynchus</taxon>
    </lineage>
</organism>
<evidence type="ECO:0000256" key="8">
    <source>
        <dbReference type="ARBA" id="ARBA00022618"/>
    </source>
</evidence>
<evidence type="ECO:0000256" key="9">
    <source>
        <dbReference type="ARBA" id="ARBA00022776"/>
    </source>
</evidence>
<evidence type="ECO:0000256" key="4">
    <source>
        <dbReference type="ARBA" id="ARBA00006854"/>
    </source>
</evidence>
<feature type="region of interest" description="Disordered" evidence="19">
    <location>
        <begin position="208"/>
        <end position="248"/>
    </location>
</feature>
<evidence type="ECO:0000256" key="10">
    <source>
        <dbReference type="ARBA" id="ARBA00022990"/>
    </source>
</evidence>
<dbReference type="InterPro" id="IPR039874">
    <property type="entry name" value="WAPL"/>
</dbReference>
<comment type="similarity">
    <text evidence="4">Belongs to the WAPL family.</text>
</comment>
<dbReference type="GO" id="GO:0005737">
    <property type="term" value="C:cytoplasm"/>
    <property type="evidence" value="ECO:0007669"/>
    <property type="project" value="UniProtKB-SubCell"/>
</dbReference>
<protein>
    <recommendedName>
        <fullName evidence="16">Wings apart-like protein homolog</fullName>
    </recommendedName>
    <alternativeName>
        <fullName evidence="17">WAPL cohesin release factor</fullName>
    </alternativeName>
</protein>
<evidence type="ECO:0000313" key="22">
    <source>
        <dbReference type="Proteomes" id="UP000694557"/>
    </source>
</evidence>
<dbReference type="Proteomes" id="UP000694557">
    <property type="component" value="Unassembled WGS sequence"/>
</dbReference>
<feature type="compositionally biased region" description="Polar residues" evidence="19">
    <location>
        <begin position="313"/>
        <end position="323"/>
    </location>
</feature>
<evidence type="ECO:0000256" key="3">
    <source>
        <dbReference type="ARBA" id="ARBA00004496"/>
    </source>
</evidence>
<evidence type="ECO:0000256" key="17">
    <source>
        <dbReference type="ARBA" id="ARBA00080613"/>
    </source>
</evidence>
<feature type="compositionally biased region" description="Polar residues" evidence="19">
    <location>
        <begin position="515"/>
        <end position="525"/>
    </location>
</feature>
<evidence type="ECO:0000256" key="7">
    <source>
        <dbReference type="ARBA" id="ARBA00022553"/>
    </source>
</evidence>
<dbReference type="GO" id="GO:0005634">
    <property type="term" value="C:nucleus"/>
    <property type="evidence" value="ECO:0007669"/>
    <property type="project" value="UniProtKB-SubCell"/>
</dbReference>
<dbReference type="Ensembl" id="ENSOKIT00005029684.1">
    <property type="protein sequence ID" value="ENSOKIP00005028036.1"/>
    <property type="gene ID" value="ENSOKIG00005010234.1"/>
</dbReference>
<keyword evidence="12" id="KW-0539">Nucleus</keyword>
<dbReference type="Gene3D" id="1.25.10.10">
    <property type="entry name" value="Leucine-rich Repeat Variant"/>
    <property type="match status" value="1"/>
</dbReference>
<reference evidence="21" key="1">
    <citation type="submission" date="2025-08" db="UniProtKB">
        <authorList>
            <consortium name="Ensembl"/>
        </authorList>
    </citation>
    <scope>IDENTIFICATION</scope>
</reference>
<evidence type="ECO:0000256" key="13">
    <source>
        <dbReference type="ARBA" id="ARBA00023306"/>
    </source>
</evidence>
<dbReference type="InterPro" id="IPR022771">
    <property type="entry name" value="WAPL_C"/>
</dbReference>
<evidence type="ECO:0000256" key="2">
    <source>
        <dbReference type="ARBA" id="ARBA00004286"/>
    </source>
</evidence>
<evidence type="ECO:0000259" key="20">
    <source>
        <dbReference type="PROSITE" id="PS51271"/>
    </source>
</evidence>
<evidence type="ECO:0000256" key="6">
    <source>
        <dbReference type="ARBA" id="ARBA00022490"/>
    </source>
</evidence>
<feature type="region of interest" description="Disordered" evidence="19">
    <location>
        <begin position="361"/>
        <end position="381"/>
    </location>
</feature>
<gene>
    <name evidence="21" type="primary">WAPL</name>
    <name evidence="21" type="synonym">LOC109869933</name>
</gene>
<evidence type="ECO:0000256" key="18">
    <source>
        <dbReference type="SAM" id="Coils"/>
    </source>
</evidence>
<keyword evidence="11 18" id="KW-0175">Coiled coil</keyword>
<dbReference type="FunFam" id="1.25.10.10:FF:000085">
    <property type="entry name" value="Wings apart-like protein homolog"/>
    <property type="match status" value="1"/>
</dbReference>
<evidence type="ECO:0000256" key="16">
    <source>
        <dbReference type="ARBA" id="ARBA00069316"/>
    </source>
</evidence>
<keyword evidence="8" id="KW-0132">Cell division</keyword>
<dbReference type="GeneTree" id="ENSGT00390000015768"/>
<dbReference type="InterPro" id="IPR011989">
    <property type="entry name" value="ARM-like"/>
</dbReference>
<keyword evidence="5" id="KW-0158">Chromosome</keyword>
<evidence type="ECO:0000256" key="5">
    <source>
        <dbReference type="ARBA" id="ARBA00022454"/>
    </source>
</evidence>
<dbReference type="GO" id="GO:0051301">
    <property type="term" value="P:cell division"/>
    <property type="evidence" value="ECO:0007669"/>
    <property type="project" value="UniProtKB-KW"/>
</dbReference>
<dbReference type="AlphaFoldDB" id="A0A8C7M2K4"/>
<keyword evidence="7" id="KW-0597">Phosphoprotein</keyword>
<evidence type="ECO:0000256" key="15">
    <source>
        <dbReference type="ARBA" id="ARBA00064348"/>
    </source>
</evidence>
<sequence>MTSRFGKTYSRKGGDGSSSKFDEVLSNKRATLSTKWGETTYKAKVSSKRPGPKTEVAEQPKRPKLSNESSEDPFGFDSDEESKTVTSRVPQAKASPVKPASTELPLTGSRPGPFAENQPQSMMFPPPCFTVGMVFFGCNSAFFVLQTRRVDFLPKCSILGATAEKHSYSWYSNASESDKKPIAQTTTLKSEAKDSYDNWDAVMLLGPTSPTPEPTRNPSMWGGAGSYGLGLAREDKPSPEPTSSYVLGQGDFEVPIEPSEFQDHSQSLLRASTNCRTYHRPNKGKQAGDSDSTSSTSTSTSTSFSSGPGSGPLKTNNTENSNKPAGRGRTRDYTVLHPSCLSMFNVTIQDRIMEEYTPASSVAAPLTDPGEAGRLKKKNEPAPAKAIRFRPTQSKVKKDTKLDFFGFEENEAGRGANQEGGSSDPVASGSSNYKIKYFGFDDMSGSDSDEDEGSHAKERKAKRAVANAAAATASLAAMEMRLFFCFPLQSPTKAVYNARHWNREPEELPPPPVPRSTTSSGSSKDANSHKDDGLFKAPPCPPPKVIKSVSFPTEPYQDIVTALKCRKEHKELYTVVQHVKHFNDVVEFGENQEFTDDFEYLATGLKSGQPLNTRCLSIISLATRCAMPSFRMHLRARGKVAQVFKTLNDAPQHPNLSLCTASLMYILSRDRLNMDLDRASLDLMIRLLELEGDHSVAKDNQLTAKEMSKVKEKIRKLCDTVHNKHLDLENITTGHLAMETLLSLTSKRAGDWFKEELRLLGGLDHIVDKVKECVENLSHEDDKEKLVASLWGAERCLRVLESVTVHNPENQGYLIAYKDSQLICSSAKALWHCEEMIQRYSQETGVNSALCSAGTALPYASHSNVGKAVEDCMKAIIGVLLNLTHDNEWGSTKTGEQEDMIMTALNCVLRVPQYLHQERRFDIRVLGLGLLINLVEYSARNRHCLMEMEMDGGAPFNSVLVADKEELKTEGSLTAIAALVQLFLQREQAAIAAEAETDDFINDVPKPKLDQSGEWQESGGEIQWVASENNNTNAVSEKEKAKKEEENEELDLTKALQHAGKHMEDSIVASYTALLLGCLCQGSPMNVTTVRENLPKGDFSIMTEMLKKFLNFMNLTCDVGTAGQKSISRVIDYLEHC</sequence>
<feature type="region of interest" description="Disordered" evidence="19">
    <location>
        <begin position="502"/>
        <end position="537"/>
    </location>
</feature>
<evidence type="ECO:0000256" key="1">
    <source>
        <dbReference type="ARBA" id="ARBA00004123"/>
    </source>
</evidence>
<evidence type="ECO:0000256" key="12">
    <source>
        <dbReference type="ARBA" id="ARBA00023242"/>
    </source>
</evidence>
<name>A0A8C7M2K4_ONCKI</name>
<evidence type="ECO:0000313" key="21">
    <source>
        <dbReference type="Ensembl" id="ENSOKIP00005028036.1"/>
    </source>
</evidence>
<dbReference type="PANTHER" id="PTHR22100:SF13">
    <property type="entry name" value="WINGS APART-LIKE PROTEIN HOMOLOG"/>
    <property type="match status" value="1"/>
</dbReference>
<keyword evidence="22" id="KW-1185">Reference proteome</keyword>
<feature type="domain" description="WAPL" evidence="20">
    <location>
        <begin position="566"/>
        <end position="1116"/>
    </location>
</feature>
<dbReference type="PROSITE" id="PS51271">
    <property type="entry name" value="WAPL"/>
    <property type="match status" value="1"/>
</dbReference>
<comment type="subunit">
    <text evidence="15">Interacts with the cohesin complex throughout the cell cycle; interacts with both chromatin-bound and soluble pools of the complex. Interacts with RAD21; the interaction is direct. Interacts with PDS5A; the interaction is direct, cohesin-dependent and competitive with CDCA5/SORORIN. Interacts (via FGF motifs) with PDS5B; the interaction is direct. Interacts with a SMC1 protein (SMC1A or SMC1B) and SMC3.</text>
</comment>
<dbReference type="InterPro" id="IPR012502">
    <property type="entry name" value="WAPL_dom"/>
</dbReference>
<dbReference type="PANTHER" id="PTHR22100">
    <property type="entry name" value="WINGS APART-LIKE PROTEIN HOMOLOG"/>
    <property type="match status" value="1"/>
</dbReference>
<keyword evidence="6" id="KW-0963">Cytoplasm</keyword>
<keyword evidence="13" id="KW-0131">Cell cycle</keyword>
<feature type="region of interest" description="Disordered" evidence="19">
    <location>
        <begin position="277"/>
        <end position="331"/>
    </location>
</feature>
<feature type="coiled-coil region" evidence="18">
    <location>
        <begin position="1029"/>
        <end position="1058"/>
    </location>
</feature>
<evidence type="ECO:0000256" key="14">
    <source>
        <dbReference type="ARBA" id="ARBA00054706"/>
    </source>
</evidence>
<feature type="compositionally biased region" description="Polar residues" evidence="19">
    <location>
        <begin position="28"/>
        <end position="37"/>
    </location>
</feature>
<comment type="function">
    <text evidence="14">Regulator of sister chromatid cohesion in mitosis which negatively regulates cohesin association with chromatin. Involved in both sister chromatid cohesion during interphase and sister-chromatid resolution during early stages of mitosis. Couples DNA replication to sister chromatid cohesion. Cohesion ensures that chromosome partitioning is accurate in both meiotic and mitotic cells and plays an important role in DNA repair.</text>
</comment>
<proteinExistence type="inferred from homology"/>
<feature type="compositionally biased region" description="Basic and acidic residues" evidence="19">
    <location>
        <begin position="371"/>
        <end position="380"/>
    </location>
</feature>